<dbReference type="GO" id="GO:0005886">
    <property type="term" value="C:plasma membrane"/>
    <property type="evidence" value="ECO:0007669"/>
    <property type="project" value="UniProtKB-SubCell"/>
</dbReference>
<evidence type="ECO:0000313" key="8">
    <source>
        <dbReference type="EMBL" id="MBI4923335.1"/>
    </source>
</evidence>
<evidence type="ECO:0000313" key="9">
    <source>
        <dbReference type="Proteomes" id="UP000782610"/>
    </source>
</evidence>
<evidence type="ECO:0000256" key="3">
    <source>
        <dbReference type="ARBA" id="ARBA00022692"/>
    </source>
</evidence>
<dbReference type="EMBL" id="JACRAF010000052">
    <property type="protein sequence ID" value="MBI4923335.1"/>
    <property type="molecule type" value="Genomic_DNA"/>
</dbReference>
<feature type="domain" description="Single cache" evidence="7">
    <location>
        <begin position="93"/>
        <end position="182"/>
    </location>
</feature>
<evidence type="ECO:0000256" key="2">
    <source>
        <dbReference type="ARBA" id="ARBA00022475"/>
    </source>
</evidence>
<organism evidence="8 9">
    <name type="scientific">Devosia nanyangense</name>
    <dbReference type="NCBI Taxonomy" id="1228055"/>
    <lineage>
        <taxon>Bacteria</taxon>
        <taxon>Pseudomonadati</taxon>
        <taxon>Pseudomonadota</taxon>
        <taxon>Alphaproteobacteria</taxon>
        <taxon>Hyphomicrobiales</taxon>
        <taxon>Devosiaceae</taxon>
        <taxon>Devosia</taxon>
    </lineage>
</organism>
<comment type="subcellular location">
    <subcellularLocation>
        <location evidence="1">Cell membrane</location>
        <topology evidence="1">Multi-pass membrane protein</topology>
    </subcellularLocation>
</comment>
<protein>
    <submittedName>
        <fullName evidence="8">Cache domain-containing protein</fullName>
    </submittedName>
</protein>
<keyword evidence="3 6" id="KW-0812">Transmembrane</keyword>
<name>A0A933L6P9_9HYPH</name>
<accession>A0A933L6P9</accession>
<dbReference type="AlphaFoldDB" id="A0A933L6P9"/>
<dbReference type="InterPro" id="IPR033463">
    <property type="entry name" value="sCache_3"/>
</dbReference>
<evidence type="ECO:0000256" key="6">
    <source>
        <dbReference type="SAM" id="Phobius"/>
    </source>
</evidence>
<sequence>MGKLLSIVRGLKMTSAIAARVICSIAGSIAVVSATIYLNLHERAVEASSARQTTNLGVAATILEKRVSGSTLTWTDGKIASFQGYAIPPFYGTEIIDAVTRVTGEQASIYVFGKAGGGFLSKTTSIEASPGTRAENIALASGDAAFDALMEGQPFQGASSILGVEYLGAFQPLLKKSGETMGRPAPAVTPAGPLEPDSIRLFASGSLHGGTSSPFVPKGEPVVGAVMSARRSSGPRPTADAAAWCMQ</sequence>
<keyword evidence="2" id="KW-1003">Cell membrane</keyword>
<feature type="transmembrane region" description="Helical" evidence="6">
    <location>
        <begin position="21"/>
        <end position="40"/>
    </location>
</feature>
<evidence type="ECO:0000256" key="1">
    <source>
        <dbReference type="ARBA" id="ARBA00004651"/>
    </source>
</evidence>
<reference evidence="8" key="1">
    <citation type="submission" date="2020-07" db="EMBL/GenBank/DDBJ databases">
        <title>Huge and variable diversity of episymbiotic CPR bacteria and DPANN archaea in groundwater ecosystems.</title>
        <authorList>
            <person name="He C.Y."/>
            <person name="Keren R."/>
            <person name="Whittaker M."/>
            <person name="Farag I.F."/>
            <person name="Doudna J."/>
            <person name="Cate J.H.D."/>
            <person name="Banfield J.F."/>
        </authorList>
    </citation>
    <scope>NUCLEOTIDE SEQUENCE</scope>
    <source>
        <strain evidence="8">NC_groundwater_1586_Pr3_B-0.1um_66_15</strain>
    </source>
</reference>
<keyword evidence="5 6" id="KW-0472">Membrane</keyword>
<dbReference type="Pfam" id="PF17202">
    <property type="entry name" value="sCache_3_3"/>
    <property type="match status" value="1"/>
</dbReference>
<comment type="caution">
    <text evidence="8">The sequence shown here is derived from an EMBL/GenBank/DDBJ whole genome shotgun (WGS) entry which is preliminary data.</text>
</comment>
<evidence type="ECO:0000256" key="5">
    <source>
        <dbReference type="ARBA" id="ARBA00023136"/>
    </source>
</evidence>
<evidence type="ECO:0000259" key="7">
    <source>
        <dbReference type="Pfam" id="PF17202"/>
    </source>
</evidence>
<keyword evidence="4 6" id="KW-1133">Transmembrane helix</keyword>
<dbReference type="Proteomes" id="UP000782610">
    <property type="component" value="Unassembled WGS sequence"/>
</dbReference>
<proteinExistence type="predicted"/>
<gene>
    <name evidence="8" type="ORF">HY834_16460</name>
</gene>
<evidence type="ECO:0000256" key="4">
    <source>
        <dbReference type="ARBA" id="ARBA00022989"/>
    </source>
</evidence>